<gene>
    <name evidence="4" type="ORF">CYCCA115_LOCUS17</name>
</gene>
<dbReference type="PANTHER" id="PTHR21600">
    <property type="entry name" value="MITOCHONDRIAL RNA PSEUDOURIDINE SYNTHASE"/>
    <property type="match status" value="1"/>
</dbReference>
<dbReference type="EMBL" id="CAKOGP040000001">
    <property type="protein sequence ID" value="CAJ1888596.1"/>
    <property type="molecule type" value="Genomic_DNA"/>
</dbReference>
<accession>A0AAD2CAK3</accession>
<dbReference type="Pfam" id="PF00849">
    <property type="entry name" value="PseudoU_synth_2"/>
    <property type="match status" value="1"/>
</dbReference>
<evidence type="ECO:0000313" key="5">
    <source>
        <dbReference type="Proteomes" id="UP001295423"/>
    </source>
</evidence>
<sequence>MTSVTLLLLLITALWLNVNSLSSPTNAQPKRQRIPVLQYHNSWVCVDKPCGLTVHRSKGTPKHVKVLTTSVKRQLARKVFPVHRLDHRTSGAMLLAFDSETAGKLHDAAIRKGHKQYLALVRGEWNREESSVLVDKPLRVKGTIKDAMTKFTLLATTKGREDDRCSLLLCEPLTGRTHQIRRHAFDIGHPIIGDSQHGSSRCNRYWRENKEWNRLALHCWKLDFEFDGEQRECIAPISFQLKKILNEMELWDEIIAIEPRLSMEPFDIKGGTHGRHFRKRRDEEDSDEI</sequence>
<organism evidence="4 5">
    <name type="scientific">Cylindrotheca closterium</name>
    <dbReference type="NCBI Taxonomy" id="2856"/>
    <lineage>
        <taxon>Eukaryota</taxon>
        <taxon>Sar</taxon>
        <taxon>Stramenopiles</taxon>
        <taxon>Ochrophyta</taxon>
        <taxon>Bacillariophyta</taxon>
        <taxon>Bacillariophyceae</taxon>
        <taxon>Bacillariophycidae</taxon>
        <taxon>Bacillariales</taxon>
        <taxon>Bacillariaceae</taxon>
        <taxon>Cylindrotheca</taxon>
    </lineage>
</organism>
<dbReference type="InterPro" id="IPR006145">
    <property type="entry name" value="PsdUridine_synth_RsuA/RluA"/>
</dbReference>
<evidence type="ECO:0000313" key="4">
    <source>
        <dbReference type="EMBL" id="CAJ1888596.1"/>
    </source>
</evidence>
<feature type="chain" id="PRO_5042118940" description="Pseudouridine synthase RsuA/RluA-like domain-containing protein" evidence="2">
    <location>
        <begin position="21"/>
        <end position="289"/>
    </location>
</feature>
<dbReference type="GO" id="GO:0009982">
    <property type="term" value="F:pseudouridine synthase activity"/>
    <property type="evidence" value="ECO:0007669"/>
    <property type="project" value="InterPro"/>
</dbReference>
<feature type="domain" description="Pseudouridine synthase RsuA/RluA-like" evidence="3">
    <location>
        <begin position="43"/>
        <end position="183"/>
    </location>
</feature>
<name>A0AAD2CAK3_9STRA</name>
<dbReference type="SUPFAM" id="SSF55120">
    <property type="entry name" value="Pseudouridine synthase"/>
    <property type="match status" value="1"/>
</dbReference>
<dbReference type="CDD" id="cd02869">
    <property type="entry name" value="PseudoU_synth_RluA_like"/>
    <property type="match status" value="1"/>
</dbReference>
<dbReference type="InterPro" id="IPR006224">
    <property type="entry name" value="PsdUridine_synth_RluA-like_CS"/>
</dbReference>
<evidence type="ECO:0000256" key="2">
    <source>
        <dbReference type="SAM" id="SignalP"/>
    </source>
</evidence>
<dbReference type="GO" id="GO:0003723">
    <property type="term" value="F:RNA binding"/>
    <property type="evidence" value="ECO:0007669"/>
    <property type="project" value="InterPro"/>
</dbReference>
<evidence type="ECO:0000256" key="1">
    <source>
        <dbReference type="ARBA" id="ARBA00010876"/>
    </source>
</evidence>
<evidence type="ECO:0000259" key="3">
    <source>
        <dbReference type="Pfam" id="PF00849"/>
    </source>
</evidence>
<reference evidence="4" key="1">
    <citation type="submission" date="2023-08" db="EMBL/GenBank/DDBJ databases">
        <authorList>
            <person name="Audoor S."/>
            <person name="Bilcke G."/>
        </authorList>
    </citation>
    <scope>NUCLEOTIDE SEQUENCE</scope>
</reference>
<proteinExistence type="inferred from homology"/>
<dbReference type="InterPro" id="IPR050188">
    <property type="entry name" value="RluA_PseudoU_synthase"/>
</dbReference>
<dbReference type="AlphaFoldDB" id="A0AAD2CAK3"/>
<comment type="similarity">
    <text evidence="1">Belongs to the pseudouridine synthase RluA family.</text>
</comment>
<dbReference type="PROSITE" id="PS01129">
    <property type="entry name" value="PSI_RLU"/>
    <property type="match status" value="1"/>
</dbReference>
<keyword evidence="5" id="KW-1185">Reference proteome</keyword>
<feature type="signal peptide" evidence="2">
    <location>
        <begin position="1"/>
        <end position="20"/>
    </location>
</feature>
<comment type="caution">
    <text evidence="4">The sequence shown here is derived from an EMBL/GenBank/DDBJ whole genome shotgun (WGS) entry which is preliminary data.</text>
</comment>
<dbReference type="InterPro" id="IPR020103">
    <property type="entry name" value="PsdUridine_synth_cat_dom_sf"/>
</dbReference>
<dbReference type="GO" id="GO:0000455">
    <property type="term" value="P:enzyme-directed rRNA pseudouridine synthesis"/>
    <property type="evidence" value="ECO:0007669"/>
    <property type="project" value="TreeGrafter"/>
</dbReference>
<dbReference type="Gene3D" id="3.30.2350.10">
    <property type="entry name" value="Pseudouridine synthase"/>
    <property type="match status" value="1"/>
</dbReference>
<protein>
    <recommendedName>
        <fullName evidence="3">Pseudouridine synthase RsuA/RluA-like domain-containing protein</fullName>
    </recommendedName>
</protein>
<dbReference type="PANTHER" id="PTHR21600:SF87">
    <property type="entry name" value="RNA PSEUDOURIDYLATE SYNTHASE DOMAIN-CONTAINING PROTEIN 1"/>
    <property type="match status" value="1"/>
</dbReference>
<dbReference type="Proteomes" id="UP001295423">
    <property type="component" value="Unassembled WGS sequence"/>
</dbReference>
<keyword evidence="2" id="KW-0732">Signal</keyword>